<dbReference type="PROSITE" id="PS51866">
    <property type="entry name" value="MOP"/>
    <property type="match status" value="1"/>
</dbReference>
<dbReference type="InterPro" id="IPR004606">
    <property type="entry name" value="Mop_domain"/>
</dbReference>
<protein>
    <submittedName>
        <fullName evidence="4">Molybdenum-pterin binding domain-containing protein</fullName>
    </submittedName>
</protein>
<reference evidence="4 5" key="1">
    <citation type="submission" date="2016-10" db="EMBL/GenBank/DDBJ databases">
        <authorList>
            <person name="de Groot N.N."/>
        </authorList>
    </citation>
    <scope>NUCLEOTIDE SEQUENCE [LARGE SCALE GENOMIC DNA]</scope>
    <source>
        <strain evidence="4 5">DSM 1736</strain>
    </source>
</reference>
<organism evidence="4 5">
    <name type="scientific">Dendrosporobacter quercicolus</name>
    <dbReference type="NCBI Taxonomy" id="146817"/>
    <lineage>
        <taxon>Bacteria</taxon>
        <taxon>Bacillati</taxon>
        <taxon>Bacillota</taxon>
        <taxon>Negativicutes</taxon>
        <taxon>Selenomonadales</taxon>
        <taxon>Sporomusaceae</taxon>
        <taxon>Dendrosporobacter</taxon>
    </lineage>
</organism>
<evidence type="ECO:0000259" key="3">
    <source>
        <dbReference type="PROSITE" id="PS51866"/>
    </source>
</evidence>
<dbReference type="Proteomes" id="UP000214880">
    <property type="component" value="Unassembled WGS sequence"/>
</dbReference>
<dbReference type="STRING" id="146817.SAMN04488502_10325"/>
<dbReference type="Gene3D" id="2.40.50.100">
    <property type="match status" value="1"/>
</dbReference>
<dbReference type="InterPro" id="IPR005116">
    <property type="entry name" value="Transp-assoc_OB_typ1"/>
</dbReference>
<dbReference type="GO" id="GO:0015689">
    <property type="term" value="P:molybdate ion transport"/>
    <property type="evidence" value="ECO:0007669"/>
    <property type="project" value="InterPro"/>
</dbReference>
<accession>A0A1G9RL96</accession>
<dbReference type="InterPro" id="IPR008995">
    <property type="entry name" value="Mo/tungstate-bd_C_term_dom"/>
</dbReference>
<gene>
    <name evidence="4" type="ORF">SAMN04488502_10325</name>
</gene>
<keyword evidence="1 2" id="KW-0500">Molybdenum</keyword>
<evidence type="ECO:0000313" key="5">
    <source>
        <dbReference type="Proteomes" id="UP000214880"/>
    </source>
</evidence>
<dbReference type="RefSeq" id="WP_092071253.1">
    <property type="nucleotide sequence ID" value="NZ_FNHB01000003.1"/>
</dbReference>
<dbReference type="EMBL" id="FNHB01000003">
    <property type="protein sequence ID" value="SDM23830.1"/>
    <property type="molecule type" value="Genomic_DNA"/>
</dbReference>
<keyword evidence="5" id="KW-1185">Reference proteome</keyword>
<proteinExistence type="predicted"/>
<feature type="domain" description="Mop" evidence="3">
    <location>
        <begin position="3"/>
        <end position="68"/>
    </location>
</feature>
<dbReference type="Pfam" id="PF03459">
    <property type="entry name" value="TOBE"/>
    <property type="match status" value="1"/>
</dbReference>
<evidence type="ECO:0000256" key="2">
    <source>
        <dbReference type="PROSITE-ProRule" id="PRU01213"/>
    </source>
</evidence>
<evidence type="ECO:0000313" key="4">
    <source>
        <dbReference type="EMBL" id="SDM23830.1"/>
    </source>
</evidence>
<dbReference type="AlphaFoldDB" id="A0A1G9RL96"/>
<dbReference type="NCBIfam" id="TIGR00638">
    <property type="entry name" value="Mop"/>
    <property type="match status" value="1"/>
</dbReference>
<sequence length="68" mass="7251">MSKISGRNQLKGTVKEVVKGAVMAKVVIDYKGELITATITTDSVDDLDLKPGDTATALIKSTEVMIIK</sequence>
<name>A0A1G9RL96_9FIRM</name>
<dbReference type="OrthoDB" id="122515at2"/>
<evidence type="ECO:0000256" key="1">
    <source>
        <dbReference type="ARBA" id="ARBA00022505"/>
    </source>
</evidence>
<dbReference type="SUPFAM" id="SSF50331">
    <property type="entry name" value="MOP-like"/>
    <property type="match status" value="1"/>
</dbReference>